<evidence type="ECO:0000313" key="2">
    <source>
        <dbReference type="EMBL" id="KAJ1370247.1"/>
    </source>
</evidence>
<reference evidence="2" key="1">
    <citation type="submission" date="2021-06" db="EMBL/GenBank/DDBJ databases">
        <title>Parelaphostrongylus tenuis whole genome reference sequence.</title>
        <authorList>
            <person name="Garwood T.J."/>
            <person name="Larsen P.A."/>
            <person name="Fountain-Jones N.M."/>
            <person name="Garbe J.R."/>
            <person name="Macchietto M.G."/>
            <person name="Kania S.A."/>
            <person name="Gerhold R.W."/>
            <person name="Richards J.E."/>
            <person name="Wolf T.M."/>
        </authorList>
    </citation>
    <scope>NUCLEOTIDE SEQUENCE</scope>
    <source>
        <strain evidence="2">MNPRO001-30</strain>
        <tissue evidence="2">Meninges</tissue>
    </source>
</reference>
<protein>
    <recommendedName>
        <fullName evidence="4">Secreted protein</fullName>
    </recommendedName>
</protein>
<dbReference type="EMBL" id="JAHQIW010006757">
    <property type="protein sequence ID" value="KAJ1370247.1"/>
    <property type="molecule type" value="Genomic_DNA"/>
</dbReference>
<proteinExistence type="predicted"/>
<sequence>MARLPTDVIMTLLLTTILPVFGCGVIPAGQASSSNFVVTGFTLPVAMVYTDVAMISAQHPGIASSRDGARAFVSRLVMQTVFDVLERNGRSALLPDTIISSILIQLNITVIYEPMQCQKVFSGPVAEAADMMKENCIIVGNTVTRICTLSMPAPPNNMCNMNVAVIPPQHLTIGGLITV</sequence>
<organism evidence="2 3">
    <name type="scientific">Parelaphostrongylus tenuis</name>
    <name type="common">Meningeal worm</name>
    <dbReference type="NCBI Taxonomy" id="148309"/>
    <lineage>
        <taxon>Eukaryota</taxon>
        <taxon>Metazoa</taxon>
        <taxon>Ecdysozoa</taxon>
        <taxon>Nematoda</taxon>
        <taxon>Chromadorea</taxon>
        <taxon>Rhabditida</taxon>
        <taxon>Rhabditina</taxon>
        <taxon>Rhabditomorpha</taxon>
        <taxon>Strongyloidea</taxon>
        <taxon>Metastrongylidae</taxon>
        <taxon>Parelaphostrongylus</taxon>
    </lineage>
</organism>
<accession>A0AAD5R687</accession>
<dbReference type="Proteomes" id="UP001196413">
    <property type="component" value="Unassembled WGS sequence"/>
</dbReference>
<comment type="caution">
    <text evidence="2">The sequence shown here is derived from an EMBL/GenBank/DDBJ whole genome shotgun (WGS) entry which is preliminary data.</text>
</comment>
<keyword evidence="3" id="KW-1185">Reference proteome</keyword>
<evidence type="ECO:0000256" key="1">
    <source>
        <dbReference type="SAM" id="SignalP"/>
    </source>
</evidence>
<dbReference type="AlphaFoldDB" id="A0AAD5R687"/>
<keyword evidence="1" id="KW-0732">Signal</keyword>
<gene>
    <name evidence="2" type="ORF">KIN20_031937</name>
</gene>
<evidence type="ECO:0008006" key="4">
    <source>
        <dbReference type="Google" id="ProtNLM"/>
    </source>
</evidence>
<evidence type="ECO:0000313" key="3">
    <source>
        <dbReference type="Proteomes" id="UP001196413"/>
    </source>
</evidence>
<feature type="chain" id="PRO_5042269887" description="Secreted protein" evidence="1">
    <location>
        <begin position="23"/>
        <end position="179"/>
    </location>
</feature>
<feature type="signal peptide" evidence="1">
    <location>
        <begin position="1"/>
        <end position="22"/>
    </location>
</feature>
<name>A0AAD5R687_PARTN</name>